<dbReference type="Pfam" id="PF00929">
    <property type="entry name" value="RNase_T"/>
    <property type="match status" value="1"/>
</dbReference>
<evidence type="ECO:0000256" key="1">
    <source>
        <dbReference type="ARBA" id="ARBA00004123"/>
    </source>
</evidence>
<dbReference type="AlphaFoldDB" id="A2EBD2"/>
<keyword evidence="11" id="KW-1185">Reference proteome</keyword>
<keyword evidence="3" id="KW-0698">rRNA processing</keyword>
<dbReference type="GO" id="GO:0006364">
    <property type="term" value="P:rRNA processing"/>
    <property type="evidence" value="ECO:0007669"/>
    <property type="project" value="UniProtKB-KW"/>
</dbReference>
<reference evidence="10" key="2">
    <citation type="journal article" date="2007" name="Science">
        <title>Draft genome sequence of the sexually transmitted pathogen Trichomonas vaginalis.</title>
        <authorList>
            <person name="Carlton J.M."/>
            <person name="Hirt R.P."/>
            <person name="Silva J.C."/>
            <person name="Delcher A.L."/>
            <person name="Schatz M."/>
            <person name="Zhao Q."/>
            <person name="Wortman J.R."/>
            <person name="Bidwell S.L."/>
            <person name="Alsmark U.C.M."/>
            <person name="Besteiro S."/>
            <person name="Sicheritz-Ponten T."/>
            <person name="Noel C.J."/>
            <person name="Dacks J.B."/>
            <person name="Foster P.G."/>
            <person name="Simillion C."/>
            <person name="Van de Peer Y."/>
            <person name="Miranda-Saavedra D."/>
            <person name="Barton G.J."/>
            <person name="Westrop G.D."/>
            <person name="Mueller S."/>
            <person name="Dessi D."/>
            <person name="Fiori P.L."/>
            <person name="Ren Q."/>
            <person name="Paulsen I."/>
            <person name="Zhang H."/>
            <person name="Bastida-Corcuera F.D."/>
            <person name="Simoes-Barbosa A."/>
            <person name="Brown M.T."/>
            <person name="Hayes R.D."/>
            <person name="Mukherjee M."/>
            <person name="Okumura C.Y."/>
            <person name="Schneider R."/>
            <person name="Smith A.J."/>
            <person name="Vanacova S."/>
            <person name="Villalvazo M."/>
            <person name="Haas B.J."/>
            <person name="Pertea M."/>
            <person name="Feldblyum T.V."/>
            <person name="Utterback T.R."/>
            <person name="Shu C.L."/>
            <person name="Osoegawa K."/>
            <person name="de Jong P.J."/>
            <person name="Hrdy I."/>
            <person name="Horvathova L."/>
            <person name="Zubacova Z."/>
            <person name="Dolezal P."/>
            <person name="Malik S.B."/>
            <person name="Logsdon J.M. Jr."/>
            <person name="Henze K."/>
            <person name="Gupta A."/>
            <person name="Wang C.C."/>
            <person name="Dunne R.L."/>
            <person name="Upcroft J.A."/>
            <person name="Upcroft P."/>
            <person name="White O."/>
            <person name="Salzberg S.L."/>
            <person name="Tang P."/>
            <person name="Chiu C.-H."/>
            <person name="Lee Y.-S."/>
            <person name="Embley T.M."/>
            <person name="Coombs G.H."/>
            <person name="Mottram J.C."/>
            <person name="Tachezy J."/>
            <person name="Fraser-Liggett C.M."/>
            <person name="Johnson P.J."/>
        </authorList>
    </citation>
    <scope>NUCLEOTIDE SEQUENCE [LARGE SCALE GENOMIC DNA]</scope>
    <source>
        <strain evidence="10">G3</strain>
    </source>
</reference>
<feature type="domain" description="Exonuclease" evidence="9">
    <location>
        <begin position="192"/>
        <end position="351"/>
    </location>
</feature>
<dbReference type="SUPFAM" id="SSF53098">
    <property type="entry name" value="Ribonuclease H-like"/>
    <property type="match status" value="1"/>
</dbReference>
<dbReference type="InterPro" id="IPR012337">
    <property type="entry name" value="RNaseH-like_sf"/>
</dbReference>
<evidence type="ECO:0000256" key="4">
    <source>
        <dbReference type="ARBA" id="ARBA00022722"/>
    </source>
</evidence>
<comment type="similarity">
    <text evidence="2">Belongs to the REXO1/REXO3 family.</text>
</comment>
<dbReference type="FunFam" id="3.30.420.10:FF:000031">
    <property type="entry name" value="RNA exonuclease 1"/>
    <property type="match status" value="1"/>
</dbReference>
<dbReference type="SMR" id="A2EBD2"/>
<dbReference type="InterPro" id="IPR013520">
    <property type="entry name" value="Ribonucl_H"/>
</dbReference>
<dbReference type="KEGG" id="tva:4768008"/>
<comment type="function">
    <text evidence="8">Exoribonuclease involved in ribosome biosynthesis. Involved in the processing of ITS1, the internal transcribed spacer localized between the 18S and 5.8S rRNAs.</text>
</comment>
<dbReference type="OrthoDB" id="206335at2759"/>
<dbReference type="InterPro" id="IPR047021">
    <property type="entry name" value="REXO1/3/4-like"/>
</dbReference>
<dbReference type="VEuPathDB" id="TrichDB:TVAG_329640"/>
<dbReference type="GO" id="GO:0005634">
    <property type="term" value="C:nucleus"/>
    <property type="evidence" value="ECO:0000318"/>
    <property type="project" value="GO_Central"/>
</dbReference>
<sequence>MKCKRPNVTYFEIFPDAVFSVSADFNPRSLKSVDPKCIQETIRGLLDIAVAPKCMTIHHGTLCDRVILAMFDGLDVKRYNKFKEKLPNFVNISQNKFPVFPQAKEREGYLIPGRQTVLGFKNNKKIFKKYNNYEEMITPVTDLLDNGYPLHLEGMKIPEKPRCELYKLSILTEEQLADFSELPEETTPETREIIAIDCEMVETKLGSELARLSVTDFEGKPLLDQLFKPTNEILDYRTPFSGISEETLANVTVTPDQALKILSKYASRKTIIVGHSLENDFRSLKLIHHRCIDTALLYNSETNGVKKPSLFLLYKKYINKPFRANESGHDSYEDARAAMDLVNFSLKDQNIVIEQPKVPDFIAEMIKKHGSLFYAGMTKNIDFPDTDILELKKTESDDETLKEIVDNIANNDLMFAHFAEAGEEEALDDAVLEKCLEKYNKILESLIEALPKRTALIVYVANGNVNRIKQEDDSIPPMNDEKVKDEFLSIRQGLLWVHCSPTK</sequence>
<evidence type="ECO:0000313" key="10">
    <source>
        <dbReference type="EMBL" id="EAY10077.1"/>
    </source>
</evidence>
<keyword evidence="5" id="KW-0378">Hydrolase</keyword>
<dbReference type="Gene3D" id="3.30.420.10">
    <property type="entry name" value="Ribonuclease H-like superfamily/Ribonuclease H"/>
    <property type="match status" value="1"/>
</dbReference>
<dbReference type="FunCoup" id="A2EBD2">
    <property type="interactions" value="355"/>
</dbReference>
<evidence type="ECO:0000256" key="6">
    <source>
        <dbReference type="ARBA" id="ARBA00022839"/>
    </source>
</evidence>
<dbReference type="GO" id="GO:0006396">
    <property type="term" value="P:RNA processing"/>
    <property type="evidence" value="ECO:0000318"/>
    <property type="project" value="GO_Central"/>
</dbReference>
<comment type="subcellular location">
    <subcellularLocation>
        <location evidence="1">Nucleus</location>
    </subcellularLocation>
</comment>
<dbReference type="SMART" id="SM00479">
    <property type="entry name" value="EXOIII"/>
    <property type="match status" value="1"/>
</dbReference>
<evidence type="ECO:0000313" key="11">
    <source>
        <dbReference type="Proteomes" id="UP000001542"/>
    </source>
</evidence>
<dbReference type="STRING" id="5722.A2EBD2"/>
<dbReference type="InterPro" id="IPR034922">
    <property type="entry name" value="REX1-like_exo"/>
</dbReference>
<proteinExistence type="inferred from homology"/>
<evidence type="ECO:0000256" key="8">
    <source>
        <dbReference type="ARBA" id="ARBA00025599"/>
    </source>
</evidence>
<dbReference type="Proteomes" id="UP000001542">
    <property type="component" value="Unassembled WGS sequence"/>
</dbReference>
<dbReference type="InterPro" id="IPR036397">
    <property type="entry name" value="RNaseH_sf"/>
</dbReference>
<dbReference type="GO" id="GO:0003676">
    <property type="term" value="F:nucleic acid binding"/>
    <property type="evidence" value="ECO:0007669"/>
    <property type="project" value="InterPro"/>
</dbReference>
<evidence type="ECO:0000256" key="2">
    <source>
        <dbReference type="ARBA" id="ARBA00006357"/>
    </source>
</evidence>
<dbReference type="GO" id="GO:0010629">
    <property type="term" value="P:negative regulation of gene expression"/>
    <property type="evidence" value="ECO:0007669"/>
    <property type="project" value="UniProtKB-ARBA"/>
</dbReference>
<organism evidence="10 11">
    <name type="scientific">Trichomonas vaginalis (strain ATCC PRA-98 / G3)</name>
    <dbReference type="NCBI Taxonomy" id="412133"/>
    <lineage>
        <taxon>Eukaryota</taxon>
        <taxon>Metamonada</taxon>
        <taxon>Parabasalia</taxon>
        <taxon>Trichomonadida</taxon>
        <taxon>Trichomonadidae</taxon>
        <taxon>Trichomonas</taxon>
    </lineage>
</organism>
<dbReference type="EMBL" id="DS113345">
    <property type="protein sequence ID" value="EAY10077.1"/>
    <property type="molecule type" value="Genomic_DNA"/>
</dbReference>
<evidence type="ECO:0000256" key="7">
    <source>
        <dbReference type="ARBA" id="ARBA00023242"/>
    </source>
</evidence>
<reference evidence="10" key="1">
    <citation type="submission" date="2006-10" db="EMBL/GenBank/DDBJ databases">
        <authorList>
            <person name="Amadeo P."/>
            <person name="Zhao Q."/>
            <person name="Wortman J."/>
            <person name="Fraser-Liggett C."/>
            <person name="Carlton J."/>
        </authorList>
    </citation>
    <scope>NUCLEOTIDE SEQUENCE</scope>
    <source>
        <strain evidence="10">G3</strain>
    </source>
</reference>
<protein>
    <submittedName>
        <fullName evidence="10">Exonuclease family protein</fullName>
    </submittedName>
</protein>
<dbReference type="eggNOG" id="KOG2248">
    <property type="taxonomic scope" value="Eukaryota"/>
</dbReference>
<evidence type="ECO:0000259" key="9">
    <source>
        <dbReference type="SMART" id="SM00479"/>
    </source>
</evidence>
<dbReference type="PANTHER" id="PTHR12801">
    <property type="entry name" value="RNA EXONUCLEASE REXO1 / RECO3 FAMILY MEMBER-RELATED"/>
    <property type="match status" value="1"/>
</dbReference>
<name>A2EBD2_TRIV3</name>
<dbReference type="VEuPathDB" id="TrichDB:TVAGG3_0309360"/>
<dbReference type="CDD" id="cd06145">
    <property type="entry name" value="REX1_like"/>
    <property type="match status" value="1"/>
</dbReference>
<accession>A2EBD2</accession>
<dbReference type="RefSeq" id="XP_001322300.1">
    <property type="nucleotide sequence ID" value="XM_001322265.1"/>
</dbReference>
<evidence type="ECO:0000256" key="3">
    <source>
        <dbReference type="ARBA" id="ARBA00022552"/>
    </source>
</evidence>
<evidence type="ECO:0000256" key="5">
    <source>
        <dbReference type="ARBA" id="ARBA00022801"/>
    </source>
</evidence>
<dbReference type="InParanoid" id="A2EBD2"/>
<gene>
    <name evidence="10" type="ORF">TVAG_329640</name>
</gene>
<keyword evidence="6 10" id="KW-0269">Exonuclease</keyword>
<dbReference type="GO" id="GO:0004527">
    <property type="term" value="F:exonuclease activity"/>
    <property type="evidence" value="ECO:0000318"/>
    <property type="project" value="GO_Central"/>
</dbReference>
<dbReference type="PANTHER" id="PTHR12801:SF45">
    <property type="entry name" value="RNA EXONUCLEASE 4"/>
    <property type="match status" value="1"/>
</dbReference>
<keyword evidence="7" id="KW-0539">Nucleus</keyword>
<keyword evidence="4" id="KW-0540">Nuclease</keyword>